<dbReference type="Proteomes" id="UP000054928">
    <property type="component" value="Unassembled WGS sequence"/>
</dbReference>
<dbReference type="Gene3D" id="3.40.33.10">
    <property type="entry name" value="CAP"/>
    <property type="match status" value="1"/>
</dbReference>
<evidence type="ECO:0000313" key="4">
    <source>
        <dbReference type="EMBL" id="CEG43317.1"/>
    </source>
</evidence>
<organism evidence="4 5">
    <name type="scientific">Plasmopara halstedii</name>
    <name type="common">Downy mildew of sunflower</name>
    <dbReference type="NCBI Taxonomy" id="4781"/>
    <lineage>
        <taxon>Eukaryota</taxon>
        <taxon>Sar</taxon>
        <taxon>Stramenopiles</taxon>
        <taxon>Oomycota</taxon>
        <taxon>Peronosporomycetes</taxon>
        <taxon>Peronosporales</taxon>
        <taxon>Peronosporaceae</taxon>
        <taxon>Plasmopara</taxon>
    </lineage>
</organism>
<dbReference type="OrthoDB" id="94780at2759"/>
<proteinExistence type="predicted"/>
<feature type="signal peptide" evidence="2">
    <location>
        <begin position="1"/>
        <end position="19"/>
    </location>
</feature>
<feature type="chain" id="PRO_5006058817" evidence="2">
    <location>
        <begin position="20"/>
        <end position="165"/>
    </location>
</feature>
<feature type="domain" description="SCP" evidence="3">
    <location>
        <begin position="40"/>
        <end position="154"/>
    </location>
</feature>
<evidence type="ECO:0000256" key="2">
    <source>
        <dbReference type="SAM" id="SignalP"/>
    </source>
</evidence>
<dbReference type="GeneID" id="36408575"/>
<dbReference type="AlphaFoldDB" id="A0A0P1APH4"/>
<dbReference type="STRING" id="4781.A0A0P1APH4"/>
<dbReference type="EMBL" id="CCYD01000653">
    <property type="protein sequence ID" value="CEG43317.1"/>
    <property type="molecule type" value="Genomic_DNA"/>
</dbReference>
<reference evidence="5" key="1">
    <citation type="submission" date="2014-09" db="EMBL/GenBank/DDBJ databases">
        <authorList>
            <person name="Sharma Rahul"/>
            <person name="Thines Marco"/>
        </authorList>
    </citation>
    <scope>NUCLEOTIDE SEQUENCE [LARGE SCALE GENOMIC DNA]</scope>
</reference>
<dbReference type="Pfam" id="PF00188">
    <property type="entry name" value="CAP"/>
    <property type="match status" value="1"/>
</dbReference>
<dbReference type="CDD" id="cd05379">
    <property type="entry name" value="CAP_bacterial"/>
    <property type="match status" value="1"/>
</dbReference>
<feature type="region of interest" description="Disordered" evidence="1">
    <location>
        <begin position="66"/>
        <end position="89"/>
    </location>
</feature>
<sequence length="165" mass="18334">MVTLIQTFLTLLLVVVATAKNQTMCDPGDLSTPESSLVTQVNIVRKNNGLPALCSNKKLQAAAKRHVEDQSKSDYMSNTGTDDSTPEQRVTDAKYKWQTVAENIDSGNANAIAVVDWWMKGPSRDIILGQYTMVGTAYKYNENTYSKHFWVQVYATGTSEQCDLE</sequence>
<keyword evidence="5" id="KW-1185">Reference proteome</keyword>
<name>A0A0P1APH4_PLAHL</name>
<dbReference type="PANTHER" id="PTHR31157:SF1">
    <property type="entry name" value="SCP DOMAIN-CONTAINING PROTEIN"/>
    <property type="match status" value="1"/>
</dbReference>
<evidence type="ECO:0000259" key="3">
    <source>
        <dbReference type="Pfam" id="PF00188"/>
    </source>
</evidence>
<dbReference type="RefSeq" id="XP_024579686.1">
    <property type="nucleotide sequence ID" value="XM_024729295.1"/>
</dbReference>
<evidence type="ECO:0000256" key="1">
    <source>
        <dbReference type="SAM" id="MobiDB-lite"/>
    </source>
</evidence>
<evidence type="ECO:0000313" key="5">
    <source>
        <dbReference type="Proteomes" id="UP000054928"/>
    </source>
</evidence>
<dbReference type="InterPro" id="IPR035940">
    <property type="entry name" value="CAP_sf"/>
</dbReference>
<dbReference type="InterPro" id="IPR014044">
    <property type="entry name" value="CAP_dom"/>
</dbReference>
<accession>A0A0P1APH4</accession>
<feature type="compositionally biased region" description="Polar residues" evidence="1">
    <location>
        <begin position="73"/>
        <end position="83"/>
    </location>
</feature>
<keyword evidence="2" id="KW-0732">Signal</keyword>
<dbReference type="OMA" id="HMAENID"/>
<protein>
    <submittedName>
        <fullName evidence="4">CAP domain</fullName>
    </submittedName>
</protein>
<dbReference type="SUPFAM" id="SSF55797">
    <property type="entry name" value="PR-1-like"/>
    <property type="match status" value="1"/>
</dbReference>
<dbReference type="PANTHER" id="PTHR31157">
    <property type="entry name" value="SCP DOMAIN-CONTAINING PROTEIN"/>
    <property type="match status" value="1"/>
</dbReference>